<reference evidence="1 2" key="1">
    <citation type="submission" date="2015-01" db="EMBL/GenBank/DDBJ databases">
        <title>The Genome Sequence of Fonsecaea pedrosoi CBS 271.37.</title>
        <authorList>
            <consortium name="The Broad Institute Genomics Platform"/>
            <person name="Cuomo C."/>
            <person name="de Hoog S."/>
            <person name="Gorbushina A."/>
            <person name="Stielow B."/>
            <person name="Teixiera M."/>
            <person name="Abouelleil A."/>
            <person name="Chapman S.B."/>
            <person name="Priest M."/>
            <person name="Young S.K."/>
            <person name="Wortman J."/>
            <person name="Nusbaum C."/>
            <person name="Birren B."/>
        </authorList>
    </citation>
    <scope>NUCLEOTIDE SEQUENCE [LARGE SCALE GENOMIC DNA]</scope>
    <source>
        <strain evidence="1 2">CBS 271.37</strain>
    </source>
</reference>
<dbReference type="GeneID" id="25303394"/>
<dbReference type="AlphaFoldDB" id="A0A0D2DSQ9"/>
<dbReference type="HOGENOM" id="CLU_036497_0_0_1"/>
<protein>
    <submittedName>
        <fullName evidence="1">Uncharacterized protein</fullName>
    </submittedName>
</protein>
<gene>
    <name evidence="1" type="ORF">Z517_03904</name>
</gene>
<sequence>MDHFILPSQSSAPLAYALDPEGYLNRLNDSQQYARYDTIPLRNLPGAEHSVLVQATIRDQSTGYAELNHDPSFPPSLVLYHLPEPPSDPQTSEDSHPKALSIHQAALLLFTKPSSPELHTPSRRGGLARLMPFRRCSLDSLSMGSLYDVQQQTDVHIPRPLHYDPERSILLTSAWGNLRPLSLLFGEAFDQNTQSRVRTADRSAVRSLFACPRVVRPFFKLLGTRLAVLLATMHDPHIMKQLQLTNNAPSPTKFACADEGRHRLRGEVTKWRNHVRHMECFSHGNCSFDSILATLTPGETDEPFGMAFWEHAGFCGRGVNGDIAQLFAELEAYRIAVFSQGVAGSSRNPRLVDYGVALHSLQSSLLKRYKHESKWLTPKVMSPNRMQWWGRKQTVEREEAQVASPKAIERSIYLAHGLYLINAAFEKPWLCTRRQCPRVNGRHTEVKRDCGLVRYIFHCGLEVLSLAEENEEAFSHLDVKNEIHQFRGGLGGWHPRVVELFHEVNDVWRGSMIPLMFF</sequence>
<organism evidence="1 2">
    <name type="scientific">Fonsecaea pedrosoi CBS 271.37</name>
    <dbReference type="NCBI Taxonomy" id="1442368"/>
    <lineage>
        <taxon>Eukaryota</taxon>
        <taxon>Fungi</taxon>
        <taxon>Dikarya</taxon>
        <taxon>Ascomycota</taxon>
        <taxon>Pezizomycotina</taxon>
        <taxon>Eurotiomycetes</taxon>
        <taxon>Chaetothyriomycetidae</taxon>
        <taxon>Chaetothyriales</taxon>
        <taxon>Herpotrichiellaceae</taxon>
        <taxon>Fonsecaea</taxon>
    </lineage>
</organism>
<accession>A0A0D2DSQ9</accession>
<proteinExistence type="predicted"/>
<dbReference type="OrthoDB" id="4149001at2759"/>
<dbReference type="RefSeq" id="XP_013284689.1">
    <property type="nucleotide sequence ID" value="XM_013429235.1"/>
</dbReference>
<keyword evidence="2" id="KW-1185">Reference proteome</keyword>
<name>A0A0D2DSQ9_9EURO</name>
<dbReference type="EMBL" id="KN846971">
    <property type="protein sequence ID" value="KIW80881.1"/>
    <property type="molecule type" value="Genomic_DNA"/>
</dbReference>
<evidence type="ECO:0000313" key="2">
    <source>
        <dbReference type="Proteomes" id="UP000053029"/>
    </source>
</evidence>
<evidence type="ECO:0000313" key="1">
    <source>
        <dbReference type="EMBL" id="KIW80881.1"/>
    </source>
</evidence>
<dbReference type="STRING" id="1442368.A0A0D2DSQ9"/>
<dbReference type="Proteomes" id="UP000053029">
    <property type="component" value="Unassembled WGS sequence"/>
</dbReference>
<dbReference type="VEuPathDB" id="FungiDB:Z517_03904"/>